<dbReference type="Proteomes" id="UP000033647">
    <property type="component" value="Unassembled WGS sequence"/>
</dbReference>
<organism evidence="2 3">
    <name type="scientific">Zymoseptoria brevis</name>
    <dbReference type="NCBI Taxonomy" id="1047168"/>
    <lineage>
        <taxon>Eukaryota</taxon>
        <taxon>Fungi</taxon>
        <taxon>Dikarya</taxon>
        <taxon>Ascomycota</taxon>
        <taxon>Pezizomycotina</taxon>
        <taxon>Dothideomycetes</taxon>
        <taxon>Dothideomycetidae</taxon>
        <taxon>Mycosphaerellales</taxon>
        <taxon>Mycosphaerellaceae</taxon>
        <taxon>Zymoseptoria</taxon>
    </lineage>
</organism>
<dbReference type="STRING" id="1047168.A0A0F4G572"/>
<sequence>MVLEEATTPEAPFTDSSTPDNDNDLYSGDRSPTYLETRSPTRWPITRPGLEPIYINLDRLPKAFLISGDNSAYNKIIGDGTQKYCDETIKLLNRPLREDEATAAAYHLAKTMRIASYGPPLGILAAAFIWRRGKAKFRFPGWTPGENFNPDRFAGGLLKGKPARFAWHFLRINAYGVVGSFAGQIFFGSYAITVGNVGRFQDPRLKDVTEALKARLEANRAAGNLPGGREVDQTAGKRDGETFDMARQRQRVQEQTRRTAGQQQAQRQKPVADDMSPTGGSFSEDFMNEGTASDGGMLSDSQIQSLQSQQQKREERSEAQIEAARARPVQQNTTSPPTPSRSEPETKQSGSAWERLRQQAAPAGGQQGQSSPSRPGQSIDNRSGGGDAFSFSSQEEDRQLAKSEAQREFDARLERERAGQNFDERGGGSGSKRW</sequence>
<dbReference type="AlphaFoldDB" id="A0A0F4G572"/>
<feature type="compositionally biased region" description="Low complexity" evidence="1">
    <location>
        <begin position="299"/>
        <end position="310"/>
    </location>
</feature>
<evidence type="ECO:0000313" key="3">
    <source>
        <dbReference type="Proteomes" id="UP000033647"/>
    </source>
</evidence>
<proteinExistence type="predicted"/>
<feature type="compositionally biased region" description="Basic and acidic residues" evidence="1">
    <location>
        <begin position="229"/>
        <end position="257"/>
    </location>
</feature>
<feature type="region of interest" description="Disordered" evidence="1">
    <location>
        <begin position="219"/>
        <end position="434"/>
    </location>
</feature>
<feature type="region of interest" description="Disordered" evidence="1">
    <location>
        <begin position="1"/>
        <end position="40"/>
    </location>
</feature>
<keyword evidence="3" id="KW-1185">Reference proteome</keyword>
<evidence type="ECO:0000256" key="1">
    <source>
        <dbReference type="SAM" id="MobiDB-lite"/>
    </source>
</evidence>
<protein>
    <submittedName>
        <fullName evidence="2">Uncharacterized protein</fullName>
    </submittedName>
</protein>
<evidence type="ECO:0000313" key="2">
    <source>
        <dbReference type="EMBL" id="KJX92207.1"/>
    </source>
</evidence>
<name>A0A0F4G572_9PEZI</name>
<dbReference type="OrthoDB" id="4204700at2759"/>
<accession>A0A0F4G572</accession>
<feature type="compositionally biased region" description="Low complexity" evidence="1">
    <location>
        <begin position="358"/>
        <end position="378"/>
    </location>
</feature>
<gene>
    <name evidence="2" type="ORF">TI39_contig5891g00001</name>
</gene>
<feature type="compositionally biased region" description="Basic and acidic residues" evidence="1">
    <location>
        <begin position="395"/>
        <end position="426"/>
    </location>
</feature>
<feature type="compositionally biased region" description="Low complexity" evidence="1">
    <location>
        <begin position="258"/>
        <end position="268"/>
    </location>
</feature>
<reference evidence="2 3" key="1">
    <citation type="submission" date="2015-03" db="EMBL/GenBank/DDBJ databases">
        <title>RNA-seq based gene annotation and comparative genomics of four Zymoseptoria species reveal species-specific pathogenicity related genes and transposable element activity.</title>
        <authorList>
            <person name="Grandaubert J."/>
            <person name="Bhattacharyya A."/>
            <person name="Stukenbrock E.H."/>
        </authorList>
    </citation>
    <scope>NUCLEOTIDE SEQUENCE [LARGE SCALE GENOMIC DNA]</scope>
    <source>
        <strain evidence="2 3">Zb18110</strain>
    </source>
</reference>
<comment type="caution">
    <text evidence="2">The sequence shown here is derived from an EMBL/GenBank/DDBJ whole genome shotgun (WGS) entry which is preliminary data.</text>
</comment>
<dbReference type="EMBL" id="LAFY01005846">
    <property type="protein sequence ID" value="KJX92207.1"/>
    <property type="molecule type" value="Genomic_DNA"/>
</dbReference>